<feature type="region of interest" description="Disordered" evidence="1">
    <location>
        <begin position="104"/>
        <end position="149"/>
    </location>
</feature>
<evidence type="ECO:0000313" key="2">
    <source>
        <dbReference type="EMBL" id="KAB0268868.1"/>
    </source>
</evidence>
<gene>
    <name evidence="2" type="ORF">FEZ63_01760</name>
</gene>
<accession>A0A5N3PGM4</accession>
<feature type="compositionally biased region" description="Basic and acidic residues" evidence="1">
    <location>
        <begin position="110"/>
        <end position="122"/>
    </location>
</feature>
<keyword evidence="3" id="KW-1185">Reference proteome</keyword>
<dbReference type="AlphaFoldDB" id="A0A5N3PGM4"/>
<name>A0A5N3PGM4_9HYPH</name>
<dbReference type="EMBL" id="VCMV01000003">
    <property type="protein sequence ID" value="KAB0268868.1"/>
    <property type="molecule type" value="Genomic_DNA"/>
</dbReference>
<comment type="caution">
    <text evidence="2">The sequence shown here is derived from an EMBL/GenBank/DDBJ whole genome shotgun (WGS) entry which is preliminary data.</text>
</comment>
<sequence length="344" mass="36737">MLPADKDTRDLLPLMAAAPTTIAAAESEVCRGPVPEDGAAFDAPGLHRISDAAGDSEEEHSGTPTPFAAIPSSHPVFDAPEAIQGEATGLHLMPAPAIQAISVSQPSGKESTEGTGDHDPRTVGHSSPITARGDGTAEWPTAGSAAGETDDAHSINLTQIAEVDQDASIVVRGYAGEVVARLHIDQDIMMDQDVDFGFIIDGDGHFVIRLDQDMRIEQEIDIDLEIFGADGVLYVDLYVSDSIEIEQDTKLDMWITDGPPGGTVQVHQDIELEQDVDIDIQIEDDLEERYAIKVDIDVIQEVDADQDAAIDVAYANGEIDMDVDAVQMAAVDQETVAQIDFALV</sequence>
<dbReference type="RefSeq" id="WP_150941925.1">
    <property type="nucleotide sequence ID" value="NZ_VCMV01000003.1"/>
</dbReference>
<dbReference type="OrthoDB" id="8117185at2"/>
<evidence type="ECO:0000313" key="3">
    <source>
        <dbReference type="Proteomes" id="UP000325684"/>
    </source>
</evidence>
<protein>
    <submittedName>
        <fullName evidence="2">Uncharacterized protein</fullName>
    </submittedName>
</protein>
<feature type="region of interest" description="Disordered" evidence="1">
    <location>
        <begin position="53"/>
        <end position="75"/>
    </location>
</feature>
<dbReference type="Proteomes" id="UP000325684">
    <property type="component" value="Unassembled WGS sequence"/>
</dbReference>
<organism evidence="2 3">
    <name type="scientific">Microvirga brassicacearum</name>
    <dbReference type="NCBI Taxonomy" id="2580413"/>
    <lineage>
        <taxon>Bacteria</taxon>
        <taxon>Pseudomonadati</taxon>
        <taxon>Pseudomonadota</taxon>
        <taxon>Alphaproteobacteria</taxon>
        <taxon>Hyphomicrobiales</taxon>
        <taxon>Methylobacteriaceae</taxon>
        <taxon>Microvirga</taxon>
    </lineage>
</organism>
<proteinExistence type="predicted"/>
<reference evidence="2 3" key="1">
    <citation type="journal article" date="2019" name="Microorganisms">
        <title>Genome Insights into the Novel Species Microvirga brassicacearum, a Rapeseed Endophyte with Biotechnological Potential.</title>
        <authorList>
            <person name="Jimenez-Gomez A."/>
            <person name="Saati-Santamaria Z."/>
            <person name="Igual J.M."/>
            <person name="Rivas R."/>
            <person name="Mateos P.F."/>
            <person name="Garcia-Fraile P."/>
        </authorList>
    </citation>
    <scope>NUCLEOTIDE SEQUENCE [LARGE SCALE GENOMIC DNA]</scope>
    <source>
        <strain evidence="2 3">CDVBN77</strain>
    </source>
</reference>
<evidence type="ECO:0000256" key="1">
    <source>
        <dbReference type="SAM" id="MobiDB-lite"/>
    </source>
</evidence>